<organism evidence="1 2">
    <name type="scientific">Hymenobacter ruricola</name>
    <dbReference type="NCBI Taxonomy" id="2791023"/>
    <lineage>
        <taxon>Bacteria</taxon>
        <taxon>Pseudomonadati</taxon>
        <taxon>Bacteroidota</taxon>
        <taxon>Cytophagia</taxon>
        <taxon>Cytophagales</taxon>
        <taxon>Hymenobacteraceae</taxon>
        <taxon>Hymenobacter</taxon>
    </lineage>
</organism>
<comment type="caution">
    <text evidence="1">The sequence shown here is derived from an EMBL/GenBank/DDBJ whole genome shotgun (WGS) entry which is preliminary data.</text>
</comment>
<dbReference type="RefSeq" id="WP_196291107.1">
    <property type="nucleotide sequence ID" value="NZ_JADQDM010000001.1"/>
</dbReference>
<accession>A0ABS0HY61</accession>
<evidence type="ECO:0008006" key="3">
    <source>
        <dbReference type="Google" id="ProtNLM"/>
    </source>
</evidence>
<reference evidence="1 2" key="1">
    <citation type="submission" date="2020-11" db="EMBL/GenBank/DDBJ databases">
        <authorList>
            <person name="Kim M.K."/>
        </authorList>
    </citation>
    <scope>NUCLEOTIDE SEQUENCE [LARGE SCALE GENOMIC DNA]</scope>
    <source>
        <strain evidence="1 2">BT662</strain>
    </source>
</reference>
<gene>
    <name evidence="1" type="ORF">I2H31_00865</name>
</gene>
<name>A0ABS0HY61_9BACT</name>
<keyword evidence="2" id="KW-1185">Reference proteome</keyword>
<evidence type="ECO:0000313" key="2">
    <source>
        <dbReference type="Proteomes" id="UP000618931"/>
    </source>
</evidence>
<dbReference type="EMBL" id="JADQDM010000001">
    <property type="protein sequence ID" value="MBF9219638.1"/>
    <property type="molecule type" value="Genomic_DNA"/>
</dbReference>
<sequence>MSSTMTRSCILLLVVLVHGISMYEAAAQVRLGGTKPQKRAVPAYTKGKTGRAPVASKPTILPAHEMQFSRVRAFKDLSASYRDSLLASPRLFWLTTGSLLFRRLPTDTVFFLTALEPPPFPFNEDYFIEGNMCLLLQDLNHDGVPEALVGFWRGGNSGHISRVAVNLIDVSGTPRLLLSAVIQIKDEGWATDSDNPDSGDKFFFASGWERSVNLGKEDIRALLELGYNDGLVKEIKPLTATPYLRIGSLIHHSYENHYKSVITPLTPGRYQYRDGHLVWVGK</sequence>
<proteinExistence type="predicted"/>
<protein>
    <recommendedName>
        <fullName evidence="3">VCBS repeat-containing protein</fullName>
    </recommendedName>
</protein>
<dbReference type="Proteomes" id="UP000618931">
    <property type="component" value="Unassembled WGS sequence"/>
</dbReference>
<evidence type="ECO:0000313" key="1">
    <source>
        <dbReference type="EMBL" id="MBF9219638.1"/>
    </source>
</evidence>